<name>A0ABX2VBR0_9BACL</name>
<keyword evidence="3" id="KW-1185">Reference proteome</keyword>
<evidence type="ECO:0000313" key="2">
    <source>
        <dbReference type="EMBL" id="OAN15591.1"/>
    </source>
</evidence>
<keyword evidence="1" id="KW-0472">Membrane</keyword>
<feature type="transmembrane region" description="Helical" evidence="1">
    <location>
        <begin position="6"/>
        <end position="30"/>
    </location>
</feature>
<dbReference type="RefSeq" id="WP_028106416.1">
    <property type="nucleotide sequence ID" value="NZ_LVVL01000001.1"/>
</dbReference>
<protein>
    <submittedName>
        <fullName evidence="2">Uncharacterized protein</fullName>
    </submittedName>
</protein>
<accession>A0ABX2VBR0</accession>
<feature type="transmembrane region" description="Helical" evidence="1">
    <location>
        <begin position="42"/>
        <end position="63"/>
    </location>
</feature>
<evidence type="ECO:0000313" key="3">
    <source>
        <dbReference type="Proteomes" id="UP000078447"/>
    </source>
</evidence>
<sequence>MDLLIVLVIGSFVLSGLMLLTIIKAVFSAYQKQTISMSKAITLTLGMAAFSIVLAGVLPYVYLQFM</sequence>
<dbReference type="Proteomes" id="UP000078447">
    <property type="component" value="Unassembled WGS sequence"/>
</dbReference>
<gene>
    <name evidence="2" type="ORF">A3783_06545</name>
</gene>
<keyword evidence="1" id="KW-0812">Transmembrane</keyword>
<evidence type="ECO:0000256" key="1">
    <source>
        <dbReference type="SAM" id="Phobius"/>
    </source>
</evidence>
<dbReference type="EMBL" id="LVVL01000001">
    <property type="protein sequence ID" value="OAN15591.1"/>
    <property type="molecule type" value="Genomic_DNA"/>
</dbReference>
<reference evidence="2 3" key="1">
    <citation type="submission" date="2016-03" db="EMBL/GenBank/DDBJ databases">
        <authorList>
            <person name="Cho S.-Y."/>
            <person name="Lim S."/>
            <person name="Kim H."/>
            <person name="Soh E.H."/>
            <person name="Moon J.S."/>
        </authorList>
    </citation>
    <scope>NUCLEOTIDE SEQUENCE [LARGE SCALE GENOMIC DNA]</scope>
    <source>
        <strain evidence="2 3">KCTC 3810</strain>
    </source>
</reference>
<organism evidence="2 3">
    <name type="scientific">Exiguobacterium undae</name>
    <dbReference type="NCBI Taxonomy" id="169177"/>
    <lineage>
        <taxon>Bacteria</taxon>
        <taxon>Bacillati</taxon>
        <taxon>Bacillota</taxon>
        <taxon>Bacilli</taxon>
        <taxon>Bacillales</taxon>
        <taxon>Bacillales Family XII. Incertae Sedis</taxon>
        <taxon>Exiguobacterium</taxon>
    </lineage>
</organism>
<proteinExistence type="predicted"/>
<comment type="caution">
    <text evidence="2">The sequence shown here is derived from an EMBL/GenBank/DDBJ whole genome shotgun (WGS) entry which is preliminary data.</text>
</comment>
<keyword evidence="1" id="KW-1133">Transmembrane helix</keyword>